<evidence type="ECO:0000313" key="2">
    <source>
        <dbReference type="Proteomes" id="UP001066276"/>
    </source>
</evidence>
<gene>
    <name evidence="1" type="ORF">NDU88_001123</name>
</gene>
<accession>A0AAV7PA91</accession>
<organism evidence="1 2">
    <name type="scientific">Pleurodeles waltl</name>
    <name type="common">Iberian ribbed newt</name>
    <dbReference type="NCBI Taxonomy" id="8319"/>
    <lineage>
        <taxon>Eukaryota</taxon>
        <taxon>Metazoa</taxon>
        <taxon>Chordata</taxon>
        <taxon>Craniata</taxon>
        <taxon>Vertebrata</taxon>
        <taxon>Euteleostomi</taxon>
        <taxon>Amphibia</taxon>
        <taxon>Batrachia</taxon>
        <taxon>Caudata</taxon>
        <taxon>Salamandroidea</taxon>
        <taxon>Salamandridae</taxon>
        <taxon>Pleurodelinae</taxon>
        <taxon>Pleurodeles</taxon>
    </lineage>
</organism>
<name>A0AAV7PA91_PLEWA</name>
<dbReference type="EMBL" id="JANPWB010000011">
    <property type="protein sequence ID" value="KAJ1122638.1"/>
    <property type="molecule type" value="Genomic_DNA"/>
</dbReference>
<reference evidence="1" key="1">
    <citation type="journal article" date="2022" name="bioRxiv">
        <title>Sequencing and chromosome-scale assembly of the giantPleurodeles waltlgenome.</title>
        <authorList>
            <person name="Brown T."/>
            <person name="Elewa A."/>
            <person name="Iarovenko S."/>
            <person name="Subramanian E."/>
            <person name="Araus A.J."/>
            <person name="Petzold A."/>
            <person name="Susuki M."/>
            <person name="Suzuki K.-i.T."/>
            <person name="Hayashi T."/>
            <person name="Toyoda A."/>
            <person name="Oliveira C."/>
            <person name="Osipova E."/>
            <person name="Leigh N.D."/>
            <person name="Simon A."/>
            <person name="Yun M.H."/>
        </authorList>
    </citation>
    <scope>NUCLEOTIDE SEQUENCE</scope>
    <source>
        <strain evidence="1">20211129_DDA</strain>
        <tissue evidence="1">Liver</tissue>
    </source>
</reference>
<sequence length="124" mass="13017">MRTRSPIPLNVPVLAPASAGGLHSLTGLVGAGDLTSQSRPFLTRSFRGSALHQLLAPIPKVRRCSVSYSYSQRQRQRAPHPWGTSMGAVGVLTTAGPLLSPSRGPQPQRVHCTAAAAILGCGNR</sequence>
<dbReference type="Proteomes" id="UP001066276">
    <property type="component" value="Chromosome 7"/>
</dbReference>
<protein>
    <submittedName>
        <fullName evidence="1">Uncharacterized protein</fullName>
    </submittedName>
</protein>
<keyword evidence="2" id="KW-1185">Reference proteome</keyword>
<dbReference type="AlphaFoldDB" id="A0AAV7PA91"/>
<comment type="caution">
    <text evidence="1">The sequence shown here is derived from an EMBL/GenBank/DDBJ whole genome shotgun (WGS) entry which is preliminary data.</text>
</comment>
<evidence type="ECO:0000313" key="1">
    <source>
        <dbReference type="EMBL" id="KAJ1122638.1"/>
    </source>
</evidence>
<proteinExistence type="predicted"/>